<keyword evidence="11" id="KW-0229">DNA integration</keyword>
<dbReference type="SUPFAM" id="SSF56672">
    <property type="entry name" value="DNA/RNA polymerases"/>
    <property type="match status" value="1"/>
</dbReference>
<dbReference type="FunFam" id="3.30.70.270:FF:000020">
    <property type="entry name" value="Transposon Tf2-6 polyprotein-like Protein"/>
    <property type="match status" value="1"/>
</dbReference>
<evidence type="ECO:0000256" key="14">
    <source>
        <dbReference type="ARBA" id="ARBA00023268"/>
    </source>
</evidence>
<dbReference type="EC" id="2.7.7.49" evidence="1"/>
<dbReference type="InterPro" id="IPR050951">
    <property type="entry name" value="Retrovirus_Pol_polyprotein"/>
</dbReference>
<evidence type="ECO:0000256" key="3">
    <source>
        <dbReference type="ARBA" id="ARBA00022679"/>
    </source>
</evidence>
<gene>
    <name evidence="20 22 23" type="ORF">SRAE_2000127600</name>
</gene>
<evidence type="ECO:0000313" key="20">
    <source>
        <dbReference type="EMBL" id="CEF66608.1"/>
    </source>
</evidence>
<dbReference type="PROSITE" id="PS50994">
    <property type="entry name" value="INTEGRASE"/>
    <property type="match status" value="1"/>
</dbReference>
<evidence type="ECO:0000313" key="21">
    <source>
        <dbReference type="Proteomes" id="UP000035682"/>
    </source>
</evidence>
<organism evidence="20">
    <name type="scientific">Strongyloides ratti</name>
    <name type="common">Parasitic roundworm</name>
    <dbReference type="NCBI Taxonomy" id="34506"/>
    <lineage>
        <taxon>Eukaryota</taxon>
        <taxon>Metazoa</taxon>
        <taxon>Ecdysozoa</taxon>
        <taxon>Nematoda</taxon>
        <taxon>Chromadorea</taxon>
        <taxon>Rhabditida</taxon>
        <taxon>Tylenchina</taxon>
        <taxon>Panagrolaimomorpha</taxon>
        <taxon>Strongyloidoidea</taxon>
        <taxon>Strongyloididae</taxon>
        <taxon>Strongyloides</taxon>
    </lineage>
</organism>
<keyword evidence="4" id="KW-0548">Nucleotidyltransferase</keyword>
<dbReference type="GO" id="GO:0019899">
    <property type="term" value="F:enzyme binding"/>
    <property type="evidence" value="ECO:0007669"/>
    <property type="project" value="UniProtKB-ARBA"/>
</dbReference>
<dbReference type="InterPro" id="IPR012337">
    <property type="entry name" value="RNaseH-like_sf"/>
</dbReference>
<keyword evidence="15" id="KW-0862">Zinc</keyword>
<keyword evidence="15" id="KW-0863">Zinc-finger</keyword>
<evidence type="ECO:0000256" key="9">
    <source>
        <dbReference type="ARBA" id="ARBA00022842"/>
    </source>
</evidence>
<evidence type="ECO:0000256" key="8">
    <source>
        <dbReference type="ARBA" id="ARBA00022801"/>
    </source>
</evidence>
<keyword evidence="15" id="KW-0479">Metal-binding</keyword>
<name>A0A090LEM6_STRRB</name>
<sequence length="1418" mass="164881">MTIVAYSNSKKSCPFLVAFLENWEAKEVKFTKLEWLEATEEFKSATELLQEDLREIWIILRTLEKDLSSKELVKLVKSAHRIQTRSVEKNIKLYQNLIKEYKEKRERAMSRSTSAAMENRMNTEDSGKGTGSSWRTMEKFDARSGKSFRKWAELLEDYFIVDNLVRDEAKRAAMRTRLDEESREFLKSRTPMETGTFECCVETLSKKYNGQKAKEAASMRARAFKLDMREEKFYASILEYADLVTATSILKNEELLKHQINMIHEQLKNQEELWMKLYYQNKYESLIELATDLETSWKLICEKKKRKDHFSRNEKNKGNDKSQGEKKGYSKDAKMKQNIKCFNCSEMGHYKTNCPSLKEDKARVESKRIYVEEEASESMEVMRETNKMLKRMLENKVYNRGVKVKQEKKKVYLNKENKKTENEKIATLRTAVEPYEFYLPVEGKDGILLSGLIDSGATRTIVKKSTAMRYGFKQNRQTMTKIVLADGTMKKAVGDFKTQFKIIPDILVNCSIVVVEDRSDLLKATGTILDYGNKTIIMCGREIPHLTVNKEKENDRIIARKATINSERKVEELKKEFKNVISQSKDDIGRCDIEAPKFEITDKQPPKIPRYPVPFSKREVIKEQIQSWLKANVIVEDKFVKWIMNLVITPKSDKTDRVCLDSRPLNSRLIGFDYKTPTLKDKAGILNGAMYYTTLDLVQYFSQISIDEESSKFLGFRAPDNTTYRFVRLPFGVKHATAIAQRIIDVVLQNIEEAFSYVDDICIATKGSLEHHFSKVREVLERLSQHGLKINWKKCQFACEEIQYLGFLFSRQGQEPSPIGTEAIKNFPQPKNLRSLRRFLGKVNFYRAHIENLARIEIPLTNLLKKENSLFEWNEECEKSFSQIKKELMKTCRLIMPDEKKPYVIHCDASGDAHAAALMQETAEGLKPLGFYSKRLQDRKTFVPAVELELRCIASSLSYFRQWVFGKKVLVLTDHRPLKKLIEKNCESHLLKYVRAIKEYDVEVQYIPGERNIVADCLSRAHLRRNKVNDKQSETSEEDEEGKESFNEKILVEEITEEKTKQEYMEAVHTNLGHGCFSKCYPLLVRRVHWTGMEADLKLFIKQCIKCVKRNPVYKSKLPMKAIEASYPLEKITMDIMGPLKKSRNNKTYILGMVDVLSRYVILEPLEDCRAETVMKAIKDGLFYRIAIPKEIKTDNAKYFVAKEMDQLMEEFGVTLEHSTPRHHEGSSIIERTFRSIQNMIAKLIEEDDYLDWDNLLKPVSYFYNQQIHCTTQESPHSIMFGWKGQLPVDLRKSRNLLYLVDYKDDVLERNAAFELTRKIMVEERSLRNQKHNERAKEPARIKELGTGAKVLVKKPVAGKDVIGKFSSEWSEGYKILRREGNSFWLTKGRGRPIKVFMDNVKLDPKPDETQEGEVSEG</sequence>
<dbReference type="GO" id="GO:0003677">
    <property type="term" value="F:DNA binding"/>
    <property type="evidence" value="ECO:0007669"/>
    <property type="project" value="UniProtKB-KW"/>
</dbReference>
<feature type="domain" description="Reverse transcriptase" evidence="18">
    <location>
        <begin position="630"/>
        <end position="809"/>
    </location>
</feature>
<evidence type="ECO:0000256" key="1">
    <source>
        <dbReference type="ARBA" id="ARBA00012493"/>
    </source>
</evidence>
<keyword evidence="9" id="KW-0460">Magnesium</keyword>
<keyword evidence="13" id="KW-0238">DNA-binding</keyword>
<dbReference type="InterPro" id="IPR021109">
    <property type="entry name" value="Peptidase_aspartic_dom_sf"/>
</dbReference>
<dbReference type="InterPro" id="IPR001878">
    <property type="entry name" value="Znf_CCHC"/>
</dbReference>
<dbReference type="PROSITE" id="PS50878">
    <property type="entry name" value="RT_POL"/>
    <property type="match status" value="1"/>
</dbReference>
<dbReference type="InterPro" id="IPR043502">
    <property type="entry name" value="DNA/RNA_pol_sf"/>
</dbReference>
<evidence type="ECO:0000259" key="19">
    <source>
        <dbReference type="PROSITE" id="PS50994"/>
    </source>
</evidence>
<dbReference type="GO" id="GO:0015074">
    <property type="term" value="P:DNA integration"/>
    <property type="evidence" value="ECO:0007669"/>
    <property type="project" value="UniProtKB-KW"/>
</dbReference>
<dbReference type="PANTHER" id="PTHR37984:SF5">
    <property type="entry name" value="PROTEIN NYNRIN-LIKE"/>
    <property type="match status" value="1"/>
</dbReference>
<accession>A0A090LEM6</accession>
<evidence type="ECO:0000259" key="17">
    <source>
        <dbReference type="PROSITE" id="PS50158"/>
    </source>
</evidence>
<feature type="region of interest" description="Disordered" evidence="16">
    <location>
        <begin position="108"/>
        <end position="133"/>
    </location>
</feature>
<dbReference type="EMBL" id="LN609529">
    <property type="protein sequence ID" value="CEF66608.1"/>
    <property type="molecule type" value="Genomic_DNA"/>
</dbReference>
<dbReference type="InterPro" id="IPR001969">
    <property type="entry name" value="Aspartic_peptidase_AS"/>
</dbReference>
<evidence type="ECO:0000256" key="16">
    <source>
        <dbReference type="SAM" id="MobiDB-lite"/>
    </source>
</evidence>
<evidence type="ECO:0000256" key="12">
    <source>
        <dbReference type="ARBA" id="ARBA00022918"/>
    </source>
</evidence>
<dbReference type="GO" id="GO:0004519">
    <property type="term" value="F:endonuclease activity"/>
    <property type="evidence" value="ECO:0007669"/>
    <property type="project" value="UniProtKB-KW"/>
</dbReference>
<dbReference type="CTD" id="36378973"/>
<dbReference type="GO" id="GO:0003723">
    <property type="term" value="F:RNA binding"/>
    <property type="evidence" value="ECO:0007669"/>
    <property type="project" value="UniProtKB-KW"/>
</dbReference>
<dbReference type="GO" id="GO:0003964">
    <property type="term" value="F:RNA-directed DNA polymerase activity"/>
    <property type="evidence" value="ECO:0007669"/>
    <property type="project" value="UniProtKB-KW"/>
</dbReference>
<evidence type="ECO:0000256" key="11">
    <source>
        <dbReference type="ARBA" id="ARBA00022908"/>
    </source>
</evidence>
<evidence type="ECO:0000313" key="22">
    <source>
        <dbReference type="WBParaSite" id="SRAE_2000127600.1"/>
    </source>
</evidence>
<dbReference type="InterPro" id="IPR041588">
    <property type="entry name" value="Integrase_H2C2"/>
</dbReference>
<dbReference type="eggNOG" id="KOG0017">
    <property type="taxonomic scope" value="Eukaryota"/>
</dbReference>
<dbReference type="OMA" id="CETEIMP"/>
<keyword evidence="3" id="KW-0808">Transferase</keyword>
<dbReference type="InterPro" id="IPR043128">
    <property type="entry name" value="Rev_trsase/Diguanyl_cyclase"/>
</dbReference>
<reference evidence="22" key="2">
    <citation type="submission" date="2020-12" db="UniProtKB">
        <authorList>
            <consortium name="WormBaseParasite"/>
        </authorList>
    </citation>
    <scope>IDENTIFICATION</scope>
</reference>
<keyword evidence="12 20" id="KW-0695">RNA-directed DNA polymerase</keyword>
<dbReference type="Pfam" id="PF00665">
    <property type="entry name" value="rve"/>
    <property type="match status" value="1"/>
</dbReference>
<dbReference type="OrthoDB" id="5868531at2759"/>
<dbReference type="WBParaSite" id="SRAE_2000127600.1">
    <property type="protein sequence ID" value="SRAE_2000127600.1"/>
    <property type="gene ID" value="WBGene00261479"/>
</dbReference>
<dbReference type="WormBase" id="SRAE_2000127600">
    <property type="protein sequence ID" value="SRP02531"/>
    <property type="gene ID" value="WBGene00261479"/>
</dbReference>
<keyword evidence="10" id="KW-0694">RNA-binding</keyword>
<feature type="region of interest" description="Disordered" evidence="16">
    <location>
        <begin position="308"/>
        <end position="331"/>
    </location>
</feature>
<dbReference type="SUPFAM" id="SSF57756">
    <property type="entry name" value="Retrovirus zinc finger-like domains"/>
    <property type="match status" value="1"/>
</dbReference>
<keyword evidence="7" id="KW-0255">Endonuclease</keyword>
<evidence type="ECO:0000256" key="15">
    <source>
        <dbReference type="PROSITE-ProRule" id="PRU00047"/>
    </source>
</evidence>
<dbReference type="InterPro" id="IPR041577">
    <property type="entry name" value="RT_RNaseH_2"/>
</dbReference>
<dbReference type="Gene3D" id="2.40.70.10">
    <property type="entry name" value="Acid Proteases"/>
    <property type="match status" value="1"/>
</dbReference>
<keyword evidence="5" id="KW-0540">Nuclease</keyword>
<dbReference type="PROSITE" id="PS00141">
    <property type="entry name" value="ASP_PROTEASE"/>
    <property type="match status" value="1"/>
</dbReference>
<dbReference type="GO" id="GO:0042575">
    <property type="term" value="C:DNA polymerase complex"/>
    <property type="evidence" value="ECO:0007669"/>
    <property type="project" value="UniProtKB-ARBA"/>
</dbReference>
<evidence type="ECO:0000256" key="7">
    <source>
        <dbReference type="ARBA" id="ARBA00022759"/>
    </source>
</evidence>
<evidence type="ECO:0000259" key="18">
    <source>
        <dbReference type="PROSITE" id="PS50878"/>
    </source>
</evidence>
<dbReference type="InterPro" id="IPR000477">
    <property type="entry name" value="RT_dom"/>
</dbReference>
<dbReference type="PANTHER" id="PTHR37984">
    <property type="entry name" value="PROTEIN CBG26694"/>
    <property type="match status" value="1"/>
</dbReference>
<evidence type="ECO:0000256" key="2">
    <source>
        <dbReference type="ARBA" id="ARBA00022670"/>
    </source>
</evidence>
<proteinExistence type="predicted"/>
<evidence type="ECO:0000256" key="6">
    <source>
        <dbReference type="ARBA" id="ARBA00022750"/>
    </source>
</evidence>
<dbReference type="Pfam" id="PF17919">
    <property type="entry name" value="RT_RNaseH_2"/>
    <property type="match status" value="1"/>
</dbReference>
<evidence type="ECO:0000313" key="23">
    <source>
        <dbReference type="WormBase" id="SRAE_2000127600"/>
    </source>
</evidence>
<dbReference type="SMART" id="SM00343">
    <property type="entry name" value="ZnF_C2HC"/>
    <property type="match status" value="1"/>
</dbReference>
<protein>
    <recommendedName>
        <fullName evidence="1">RNA-directed DNA polymerase</fullName>
        <ecNumber evidence="1">2.7.7.49</ecNumber>
    </recommendedName>
</protein>
<dbReference type="Gene3D" id="3.30.70.270">
    <property type="match status" value="2"/>
</dbReference>
<evidence type="ECO:0000256" key="13">
    <source>
        <dbReference type="ARBA" id="ARBA00023125"/>
    </source>
</evidence>
<dbReference type="CDD" id="cd01647">
    <property type="entry name" value="RT_LTR"/>
    <property type="match status" value="1"/>
</dbReference>
<dbReference type="InterPro" id="IPR001584">
    <property type="entry name" value="Integrase_cat-core"/>
</dbReference>
<dbReference type="CDD" id="cd09274">
    <property type="entry name" value="RNase_HI_RT_Ty3"/>
    <property type="match status" value="1"/>
</dbReference>
<dbReference type="Proteomes" id="UP000035682">
    <property type="component" value="Unplaced"/>
</dbReference>
<dbReference type="RefSeq" id="XP_024505808.1">
    <property type="nucleotide sequence ID" value="XM_024652209.1"/>
</dbReference>
<dbReference type="Gene3D" id="3.10.10.10">
    <property type="entry name" value="HIV Type 1 Reverse Transcriptase, subunit A, domain 1"/>
    <property type="match status" value="1"/>
</dbReference>
<reference evidence="20 21" key="1">
    <citation type="submission" date="2014-09" db="EMBL/GenBank/DDBJ databases">
        <authorList>
            <person name="Martin A.A."/>
        </authorList>
    </citation>
    <scope>NUCLEOTIDE SEQUENCE</scope>
    <source>
        <strain evidence="21">ED321</strain>
        <strain evidence="20">ED321 Heterogonic</strain>
    </source>
</reference>
<dbReference type="InterPro" id="IPR036397">
    <property type="entry name" value="RNaseH_sf"/>
</dbReference>
<dbReference type="GO" id="GO:0006508">
    <property type="term" value="P:proteolysis"/>
    <property type="evidence" value="ECO:0007669"/>
    <property type="project" value="UniProtKB-KW"/>
</dbReference>
<keyword evidence="6" id="KW-0064">Aspartyl protease</keyword>
<keyword evidence="8" id="KW-0378">Hydrolase</keyword>
<dbReference type="Pfam" id="PF00098">
    <property type="entry name" value="zf-CCHC"/>
    <property type="match status" value="1"/>
</dbReference>
<feature type="domain" description="Integrase catalytic" evidence="19">
    <location>
        <begin position="1124"/>
        <end position="1284"/>
    </location>
</feature>
<keyword evidence="14" id="KW-0511">Multifunctional enzyme</keyword>
<keyword evidence="2" id="KW-0645">Protease</keyword>
<keyword evidence="21" id="KW-1185">Reference proteome</keyword>
<evidence type="ECO:0000256" key="10">
    <source>
        <dbReference type="ARBA" id="ARBA00022884"/>
    </source>
</evidence>
<dbReference type="GeneID" id="36378973"/>
<dbReference type="STRING" id="34506.A0A090LEM6"/>
<dbReference type="Gene3D" id="3.30.420.10">
    <property type="entry name" value="Ribonuclease H-like superfamily/Ribonuclease H"/>
    <property type="match status" value="1"/>
</dbReference>
<dbReference type="GO" id="GO:0008270">
    <property type="term" value="F:zinc ion binding"/>
    <property type="evidence" value="ECO:0007669"/>
    <property type="project" value="UniProtKB-KW"/>
</dbReference>
<evidence type="ECO:0000256" key="5">
    <source>
        <dbReference type="ARBA" id="ARBA00022722"/>
    </source>
</evidence>
<evidence type="ECO:0000256" key="4">
    <source>
        <dbReference type="ARBA" id="ARBA00022695"/>
    </source>
</evidence>
<dbReference type="GO" id="GO:0004190">
    <property type="term" value="F:aspartic-type endopeptidase activity"/>
    <property type="evidence" value="ECO:0007669"/>
    <property type="project" value="UniProtKB-KW"/>
</dbReference>
<feature type="domain" description="CCHC-type" evidence="17">
    <location>
        <begin position="340"/>
        <end position="356"/>
    </location>
</feature>
<dbReference type="PROSITE" id="PS50158">
    <property type="entry name" value="ZF_CCHC"/>
    <property type="match status" value="1"/>
</dbReference>
<dbReference type="SUPFAM" id="SSF53098">
    <property type="entry name" value="Ribonuclease H-like"/>
    <property type="match status" value="1"/>
</dbReference>
<feature type="compositionally biased region" description="Basic and acidic residues" evidence="16">
    <location>
        <begin position="310"/>
        <end position="331"/>
    </location>
</feature>
<dbReference type="Gene3D" id="4.10.60.10">
    <property type="entry name" value="Zinc finger, CCHC-type"/>
    <property type="match status" value="1"/>
</dbReference>
<dbReference type="InterPro" id="IPR036875">
    <property type="entry name" value="Znf_CCHC_sf"/>
</dbReference>
<dbReference type="Pfam" id="PF00078">
    <property type="entry name" value="RVT_1"/>
    <property type="match status" value="1"/>
</dbReference>
<dbReference type="Pfam" id="PF17921">
    <property type="entry name" value="Integrase_H2C2"/>
    <property type="match status" value="1"/>
</dbReference>
<dbReference type="Gene3D" id="1.10.340.70">
    <property type="match status" value="1"/>
</dbReference>